<dbReference type="InterPro" id="IPR017736">
    <property type="entry name" value="Glyco_hydro_1_beta-glucosidase"/>
</dbReference>
<evidence type="ECO:0000256" key="8">
    <source>
        <dbReference type="ARBA" id="ARBA00023326"/>
    </source>
</evidence>
<keyword evidence="4 9" id="KW-0378">Hydrolase</keyword>
<dbReference type="PRINTS" id="PR00131">
    <property type="entry name" value="GLHYDRLASE1"/>
</dbReference>
<dbReference type="InterPro" id="IPR001360">
    <property type="entry name" value="Glyco_hydro_1"/>
</dbReference>
<dbReference type="Proteomes" id="UP001501444">
    <property type="component" value="Unassembled WGS sequence"/>
</dbReference>
<dbReference type="Gene3D" id="3.20.20.80">
    <property type="entry name" value="Glycosidases"/>
    <property type="match status" value="1"/>
</dbReference>
<feature type="region of interest" description="Disordered" evidence="10">
    <location>
        <begin position="21"/>
        <end position="42"/>
    </location>
</feature>
<reference evidence="12 13" key="1">
    <citation type="journal article" date="2019" name="Int. J. Syst. Evol. Microbiol.">
        <title>The Global Catalogue of Microorganisms (GCM) 10K type strain sequencing project: providing services to taxonomists for standard genome sequencing and annotation.</title>
        <authorList>
            <consortium name="The Broad Institute Genomics Platform"/>
            <consortium name="The Broad Institute Genome Sequencing Center for Infectious Disease"/>
            <person name="Wu L."/>
            <person name="Ma J."/>
        </authorList>
    </citation>
    <scope>NUCLEOTIDE SEQUENCE [LARGE SCALE GENOMIC DNA]</scope>
    <source>
        <strain evidence="12 13">JCM 3272</strain>
    </source>
</reference>
<proteinExistence type="inferred from homology"/>
<keyword evidence="6" id="KW-0119">Carbohydrate metabolism</keyword>
<evidence type="ECO:0000256" key="7">
    <source>
        <dbReference type="ARBA" id="ARBA00023295"/>
    </source>
</evidence>
<feature type="signal peptide" evidence="11">
    <location>
        <begin position="1"/>
        <end position="24"/>
    </location>
</feature>
<dbReference type="EC" id="3.2.1.21" evidence="3 9"/>
<dbReference type="PROSITE" id="PS51257">
    <property type="entry name" value="PROKAR_LIPOPROTEIN"/>
    <property type="match status" value="1"/>
</dbReference>
<dbReference type="InterPro" id="IPR033132">
    <property type="entry name" value="GH_1_N_CS"/>
</dbReference>
<keyword evidence="5" id="KW-0136">Cellulose degradation</keyword>
<comment type="caution">
    <text evidence="12">The sequence shown here is derived from an EMBL/GenBank/DDBJ whole genome shotgun (WGS) entry which is preliminary data.</text>
</comment>
<evidence type="ECO:0000256" key="10">
    <source>
        <dbReference type="SAM" id="MobiDB-lite"/>
    </source>
</evidence>
<evidence type="ECO:0000256" key="11">
    <source>
        <dbReference type="SAM" id="SignalP"/>
    </source>
</evidence>
<keyword evidence="7 9" id="KW-0326">Glycosidase</keyword>
<keyword evidence="13" id="KW-1185">Reference proteome</keyword>
<evidence type="ECO:0000256" key="3">
    <source>
        <dbReference type="ARBA" id="ARBA00012744"/>
    </source>
</evidence>
<dbReference type="PANTHER" id="PTHR10353">
    <property type="entry name" value="GLYCOSYL HYDROLASE"/>
    <property type="match status" value="1"/>
</dbReference>
<dbReference type="RefSeq" id="WP_425553608.1">
    <property type="nucleotide sequence ID" value="NZ_BAAARV010000033.1"/>
</dbReference>
<dbReference type="Pfam" id="PF00232">
    <property type="entry name" value="Glyco_hydro_1"/>
    <property type="match status" value="1"/>
</dbReference>
<sequence length="469" mass="51203">MRRRHLFTLAAVSAVASGCTPAAAPGASPSAEPAGPPSGGLRFPDGFQWGAATSAYQIEGAAAEDGRGPSVWDTFSHQAGKVLGGDTGDVAADHYHRVYEDLDLMKGLGLKSYRFSISWSRVLPQGRGPLNAKGLDFYHRLVDGLLARDIAPMATLFHWDTPQALQDKGGWEQRDCAQWFADYAQQMFYSLGDKVHTWLTLNEPKTVVAMGYGVGVHAPGKKNRRLGDVAGHHLLLGHGLAVRAFRGTNKAGRIGAALNLSPVYPADNSAGAAKQVVAVDEEENRRWLDPVLLSRYPAAWLSANAALHPTIHDGDLDVIGSRSDLLAVQYYNPVNVTAGGGRVARHPTTQATWLEVYPEGLHDLLTRIKRDYGDIPLTITENGMPSTADVQDDDRIAFLRDHLAAAHKAIQAGVKLEGYHVWSLLDNFEWAEGYSQRWGLIRVDEQTHDRRRKASADWYQGVIARNGLP</sequence>
<organism evidence="12 13">
    <name type="scientific">Dactylosporangium salmoneum</name>
    <dbReference type="NCBI Taxonomy" id="53361"/>
    <lineage>
        <taxon>Bacteria</taxon>
        <taxon>Bacillati</taxon>
        <taxon>Actinomycetota</taxon>
        <taxon>Actinomycetes</taxon>
        <taxon>Micromonosporales</taxon>
        <taxon>Micromonosporaceae</taxon>
        <taxon>Dactylosporangium</taxon>
    </lineage>
</organism>
<accession>A0ABN3GKT8</accession>
<feature type="compositionally biased region" description="Low complexity" evidence="10">
    <location>
        <begin position="21"/>
        <end position="33"/>
    </location>
</feature>
<protein>
    <recommendedName>
        <fullName evidence="3 9">Beta-glucosidase</fullName>
        <ecNumber evidence="3 9">3.2.1.21</ecNumber>
    </recommendedName>
</protein>
<evidence type="ECO:0000313" key="12">
    <source>
        <dbReference type="EMBL" id="GAA2354397.1"/>
    </source>
</evidence>
<evidence type="ECO:0000256" key="5">
    <source>
        <dbReference type="ARBA" id="ARBA00023001"/>
    </source>
</evidence>
<evidence type="ECO:0000313" key="13">
    <source>
        <dbReference type="Proteomes" id="UP001501444"/>
    </source>
</evidence>
<evidence type="ECO:0000256" key="9">
    <source>
        <dbReference type="RuleBase" id="RU361175"/>
    </source>
</evidence>
<keyword evidence="8" id="KW-0624">Polysaccharide degradation</keyword>
<gene>
    <name evidence="12" type="ORF">GCM10010170_046430</name>
</gene>
<evidence type="ECO:0000256" key="2">
    <source>
        <dbReference type="ARBA" id="ARBA00010838"/>
    </source>
</evidence>
<evidence type="ECO:0000256" key="1">
    <source>
        <dbReference type="ARBA" id="ARBA00000448"/>
    </source>
</evidence>
<name>A0ABN3GKT8_9ACTN</name>
<keyword evidence="11" id="KW-0732">Signal</keyword>
<comment type="catalytic activity">
    <reaction evidence="1 9">
        <text>Hydrolysis of terminal, non-reducing beta-D-glucosyl residues with release of beta-D-glucose.</text>
        <dbReference type="EC" id="3.2.1.21"/>
    </reaction>
</comment>
<dbReference type="NCBIfam" id="TIGR03356">
    <property type="entry name" value="BGL"/>
    <property type="match status" value="1"/>
</dbReference>
<evidence type="ECO:0000256" key="6">
    <source>
        <dbReference type="ARBA" id="ARBA00023277"/>
    </source>
</evidence>
<feature type="chain" id="PRO_5047238123" description="Beta-glucosidase" evidence="11">
    <location>
        <begin position="25"/>
        <end position="469"/>
    </location>
</feature>
<dbReference type="PANTHER" id="PTHR10353:SF36">
    <property type="entry name" value="LP05116P"/>
    <property type="match status" value="1"/>
</dbReference>
<dbReference type="SUPFAM" id="SSF51445">
    <property type="entry name" value="(Trans)glycosidases"/>
    <property type="match status" value="1"/>
</dbReference>
<comment type="similarity">
    <text evidence="2 9">Belongs to the glycosyl hydrolase 1 family.</text>
</comment>
<evidence type="ECO:0000256" key="4">
    <source>
        <dbReference type="ARBA" id="ARBA00022801"/>
    </source>
</evidence>
<dbReference type="InterPro" id="IPR017853">
    <property type="entry name" value="GH"/>
</dbReference>
<dbReference type="EMBL" id="BAAARV010000033">
    <property type="protein sequence ID" value="GAA2354397.1"/>
    <property type="molecule type" value="Genomic_DNA"/>
</dbReference>
<dbReference type="PROSITE" id="PS00653">
    <property type="entry name" value="GLYCOSYL_HYDROL_F1_2"/>
    <property type="match status" value="1"/>
</dbReference>